<evidence type="ECO:0000256" key="1">
    <source>
        <dbReference type="SAM" id="MobiDB-lite"/>
    </source>
</evidence>
<dbReference type="InterPro" id="IPR026452">
    <property type="entry name" value="Surf_glycop_sig_pep"/>
</dbReference>
<comment type="caution">
    <text evidence="3">The sequence shown here is derived from an EMBL/GenBank/DDBJ whole genome shotgun (WGS) entry which is preliminary data.</text>
</comment>
<keyword evidence="4" id="KW-1185">Reference proteome</keyword>
<feature type="transmembrane region" description="Helical" evidence="2">
    <location>
        <begin position="12"/>
        <end position="38"/>
    </location>
</feature>
<evidence type="ECO:0000313" key="4">
    <source>
        <dbReference type="Proteomes" id="UP000053331"/>
    </source>
</evidence>
<dbReference type="AlphaFoldDB" id="A0A0F8D6H2"/>
<dbReference type="RefSeq" id="WP_200895663.1">
    <property type="nucleotide sequence ID" value="NZ_JNFH02000011.1"/>
</dbReference>
<keyword evidence="2" id="KW-0472">Membrane</keyword>
<gene>
    <name evidence="3" type="ORF">FK85_25060</name>
</gene>
<keyword evidence="2" id="KW-0812">Transmembrane</keyword>
<name>A0A0F8D6H2_9EURY</name>
<sequence>MTNNNTNYRTKANAVFFAAIMVVSMFAAGFAGGAAAVADDSVLNAEDLNVDDGTSATQDVSFTAEEASDFDYDGGTSSEITFDEVSGLEFQAVDSVSAVGANTGTDYTQSSGVTASSTTGGSSDTVTVSFDETSIEGISGGEAEDIEVTVTVELDTTGATAEETSYELSAAGEDRNPSFTISDGVPSQVNVVDGDQKLAEGDEVTVEVQDQAGNVVNSDVDVVASGFDDLDLGAGAGSDATETATDGTATFTVTAGSLSLDTAQSVTFTEQANSNSASQELTMYNQLETTVSVDSPTETASEYEVNVEVTNPGDADASSVTVDYLQDEVTGSYSSTSDFSGDIGAANPTQDGSHIIAEDVPAGETVTTTQTFDAPRVTGDYDFGVQVTGENFQDGTGSSLLSSQTQFYEGTLTVEGATSSGSADVSFLDDDFAYQGQDVLVDLSDTDVSTSDTVRLRQVDSFDNNNIDSSSNIEQLTVDEASAHSDQFDTSGAGLADSDAVVLVETDDLESGDFFIRGSGIDEIRANTFEVGTQSLSVEFDDDSVNDAGSQARTDLDISSNRATYSMNVSADGDL</sequence>
<reference evidence="3 4" key="1">
    <citation type="journal article" date="2015" name="Genome Announc.">
        <title>Draft genome sequence of a Halorubrum H3 strain isolated from the burlinskoye salt lake (Altai Krai, Russia).</title>
        <authorList>
            <person name="Rozanov A.S."/>
            <person name="Bryanskaya A.V."/>
            <person name="Malup T.K."/>
            <person name="Kotenko A.V."/>
            <person name="Peltek S.E."/>
        </authorList>
    </citation>
    <scope>NUCLEOTIDE SEQUENCE [LARGE SCALE GENOMIC DNA]</scope>
    <source>
        <strain evidence="3 4">H3</strain>
    </source>
</reference>
<dbReference type="Proteomes" id="UP000053331">
    <property type="component" value="Unassembled WGS sequence"/>
</dbReference>
<accession>A0A0F8D6H2</accession>
<dbReference type="EMBL" id="JNFH02000011">
    <property type="protein sequence ID" value="KKF39894.1"/>
    <property type="molecule type" value="Genomic_DNA"/>
</dbReference>
<protein>
    <submittedName>
        <fullName evidence="3">Uncharacterized protein</fullName>
    </submittedName>
</protein>
<evidence type="ECO:0000256" key="2">
    <source>
        <dbReference type="SAM" id="Phobius"/>
    </source>
</evidence>
<proteinExistence type="predicted"/>
<keyword evidence="2" id="KW-1133">Transmembrane helix</keyword>
<feature type="non-terminal residue" evidence="3">
    <location>
        <position position="575"/>
    </location>
</feature>
<evidence type="ECO:0000313" key="3">
    <source>
        <dbReference type="EMBL" id="KKF39894.1"/>
    </source>
</evidence>
<dbReference type="NCBIfam" id="TIGR04207">
    <property type="entry name" value="halo_sig_pep"/>
    <property type="match status" value="1"/>
</dbReference>
<organism evidence="3 4">
    <name type="scientific">Halorubrum saccharovorum</name>
    <dbReference type="NCBI Taxonomy" id="2248"/>
    <lineage>
        <taxon>Archaea</taxon>
        <taxon>Methanobacteriati</taxon>
        <taxon>Methanobacteriota</taxon>
        <taxon>Stenosarchaea group</taxon>
        <taxon>Halobacteria</taxon>
        <taxon>Halobacteriales</taxon>
        <taxon>Haloferacaceae</taxon>
        <taxon>Halorubrum</taxon>
    </lineage>
</organism>
<feature type="compositionally biased region" description="Low complexity" evidence="1">
    <location>
        <begin position="108"/>
        <end position="127"/>
    </location>
</feature>
<dbReference type="OrthoDB" id="325633at2157"/>
<feature type="region of interest" description="Disordered" evidence="1">
    <location>
        <begin position="103"/>
        <end position="127"/>
    </location>
</feature>